<reference evidence="6" key="1">
    <citation type="submission" date="2021-03" db="EMBL/GenBank/DDBJ databases">
        <title>Draft genome sequence of rust myrtle Austropuccinia psidii MF-1, a brazilian biotype.</title>
        <authorList>
            <person name="Quecine M.C."/>
            <person name="Pachon D.M.R."/>
            <person name="Bonatelli M.L."/>
            <person name="Correr F.H."/>
            <person name="Franceschini L.M."/>
            <person name="Leite T.F."/>
            <person name="Margarido G.R.A."/>
            <person name="Almeida C.A."/>
            <person name="Ferrarezi J.A."/>
            <person name="Labate C.A."/>
        </authorList>
    </citation>
    <scope>NUCLEOTIDE SEQUENCE</scope>
    <source>
        <strain evidence="6">MF-1</strain>
    </source>
</reference>
<dbReference type="GO" id="GO:0005737">
    <property type="term" value="C:cytoplasm"/>
    <property type="evidence" value="ECO:0007669"/>
    <property type="project" value="TreeGrafter"/>
</dbReference>
<evidence type="ECO:0000313" key="7">
    <source>
        <dbReference type="Proteomes" id="UP000765509"/>
    </source>
</evidence>
<evidence type="ECO:0000256" key="3">
    <source>
        <dbReference type="PROSITE-ProRule" id="PRU10007"/>
    </source>
</evidence>
<dbReference type="Gene3D" id="3.40.309.10">
    <property type="entry name" value="Aldehyde Dehydrogenase, Chain A, domain 2"/>
    <property type="match status" value="1"/>
</dbReference>
<dbReference type="GO" id="GO:0004029">
    <property type="term" value="F:aldehyde dehydrogenase (NAD+) activity"/>
    <property type="evidence" value="ECO:0007669"/>
    <property type="project" value="TreeGrafter"/>
</dbReference>
<dbReference type="GO" id="GO:0006081">
    <property type="term" value="P:aldehyde metabolic process"/>
    <property type="evidence" value="ECO:0007669"/>
    <property type="project" value="InterPro"/>
</dbReference>
<dbReference type="PANTHER" id="PTHR43570:SF16">
    <property type="entry name" value="ALDEHYDE DEHYDROGENASE TYPE III, ISOFORM Q"/>
    <property type="match status" value="1"/>
</dbReference>
<evidence type="ECO:0000259" key="5">
    <source>
        <dbReference type="Pfam" id="PF00171"/>
    </source>
</evidence>
<dbReference type="SUPFAM" id="SSF53720">
    <property type="entry name" value="ALDH-like"/>
    <property type="match status" value="1"/>
</dbReference>
<evidence type="ECO:0000256" key="1">
    <source>
        <dbReference type="ARBA" id="ARBA00009986"/>
    </source>
</evidence>
<dbReference type="InterPro" id="IPR012394">
    <property type="entry name" value="Aldehyde_DH_NAD(P)"/>
</dbReference>
<dbReference type="InterPro" id="IPR016162">
    <property type="entry name" value="Ald_DH_N"/>
</dbReference>
<dbReference type="InterPro" id="IPR016161">
    <property type="entry name" value="Ald_DH/histidinol_DH"/>
</dbReference>
<comment type="similarity">
    <text evidence="1 4">Belongs to the aldehyde dehydrogenase family.</text>
</comment>
<keyword evidence="7" id="KW-1185">Reference proteome</keyword>
<dbReference type="Pfam" id="PF00171">
    <property type="entry name" value="Aldedh"/>
    <property type="match status" value="1"/>
</dbReference>
<dbReference type="PROSITE" id="PS00687">
    <property type="entry name" value="ALDEHYDE_DEHYDR_GLU"/>
    <property type="match status" value="1"/>
</dbReference>
<name>A0A9Q3DED1_9BASI</name>
<dbReference type="InterPro" id="IPR015590">
    <property type="entry name" value="Aldehyde_DH_dom"/>
</dbReference>
<accession>A0A9Q3DED1</accession>
<protein>
    <recommendedName>
        <fullName evidence="5">Aldehyde dehydrogenase domain-containing protein</fullName>
    </recommendedName>
</protein>
<dbReference type="CDD" id="cd07087">
    <property type="entry name" value="ALDH_F3-13-14_CALDH-like"/>
    <property type="match status" value="1"/>
</dbReference>
<organism evidence="6 7">
    <name type="scientific">Austropuccinia psidii MF-1</name>
    <dbReference type="NCBI Taxonomy" id="1389203"/>
    <lineage>
        <taxon>Eukaryota</taxon>
        <taxon>Fungi</taxon>
        <taxon>Dikarya</taxon>
        <taxon>Basidiomycota</taxon>
        <taxon>Pucciniomycotina</taxon>
        <taxon>Pucciniomycetes</taxon>
        <taxon>Pucciniales</taxon>
        <taxon>Sphaerophragmiaceae</taxon>
        <taxon>Austropuccinia</taxon>
    </lineage>
</organism>
<dbReference type="PANTHER" id="PTHR43570">
    <property type="entry name" value="ALDEHYDE DEHYDROGENASE"/>
    <property type="match status" value="1"/>
</dbReference>
<dbReference type="Gene3D" id="3.40.605.10">
    <property type="entry name" value="Aldehyde Dehydrogenase, Chain A, domain 1"/>
    <property type="match status" value="1"/>
</dbReference>
<feature type="active site" evidence="3">
    <location>
        <position position="226"/>
    </location>
</feature>
<evidence type="ECO:0000313" key="6">
    <source>
        <dbReference type="EMBL" id="MBW0498921.1"/>
    </source>
</evidence>
<dbReference type="EMBL" id="AVOT02014975">
    <property type="protein sequence ID" value="MBW0498921.1"/>
    <property type="molecule type" value="Genomic_DNA"/>
</dbReference>
<dbReference type="AlphaFoldDB" id="A0A9Q3DED1"/>
<sequence length="585" mass="65859">MSANQSEREARLEFTPIDQIQKSYEKILQGHSTGLTKTYQWRIHQLKQLIYLLQENDVLLEETLTIDLGRPKKESQAEELIGLRKEAFFAYKNLKSWLTPQNVKTELVWLAAKPKVYHEPKGVVLIIGAWNYPLAVLLGPLIGAIAGGNSIILKPSENCPATSQLVTKLIQKYMDPNNICVINGAKEQNTTLLNLRFDHIFYTGGPVVAKIIALKAAETLTPITLELGGKSPAIIFDDANFPVTARRLVWAKTVNAGQTCIAPDYVLISKQNEQKFIKAIQAALKEFYPPTSQEVQNSKSESSSDPQTSQFCKIINRHHFDRLNNYLLKTGGEIVKLDLNSPIQPESADPTSLKVPFTLVRNLPDDDILMQEEIFGPILPIMTYDPEAQDAVQRLHQLDRSNPLTIYVFSQSEENFELVRTRTKSGQFMCNNLLFQYIIQGLPFGGIGTSGMGNYHGYHSFLTFTYERSVANVPFWTDFMLRSLYPPYTAFKLKFIEKLMAPKTLGGKSNPNPPIGTSSKKKKLLALDSSSLGRFSLKDLTKIAFGILIFWYPIRQARLTGQGVLVDSLKKVQQCFLLIKNAKIR</sequence>
<keyword evidence="2 4" id="KW-0560">Oxidoreductase</keyword>
<feature type="domain" description="Aldehyde dehydrogenase" evidence="5">
    <location>
        <begin position="40"/>
        <end position="469"/>
    </location>
</feature>
<evidence type="ECO:0000256" key="4">
    <source>
        <dbReference type="RuleBase" id="RU003345"/>
    </source>
</evidence>
<dbReference type="Proteomes" id="UP000765509">
    <property type="component" value="Unassembled WGS sequence"/>
</dbReference>
<gene>
    <name evidence="6" type="ORF">O181_038636</name>
</gene>
<dbReference type="InterPro" id="IPR016163">
    <property type="entry name" value="Ald_DH_C"/>
</dbReference>
<proteinExistence type="inferred from homology"/>
<evidence type="ECO:0000256" key="2">
    <source>
        <dbReference type="ARBA" id="ARBA00023002"/>
    </source>
</evidence>
<comment type="caution">
    <text evidence="6">The sequence shown here is derived from an EMBL/GenBank/DDBJ whole genome shotgun (WGS) entry which is preliminary data.</text>
</comment>
<dbReference type="FunFam" id="3.40.605.10:FF:000004">
    <property type="entry name" value="Aldehyde dehydrogenase"/>
    <property type="match status" value="1"/>
</dbReference>
<dbReference type="InterPro" id="IPR029510">
    <property type="entry name" value="Ald_DH_CS_GLU"/>
</dbReference>
<dbReference type="OrthoDB" id="440325at2759"/>